<dbReference type="AlphaFoldDB" id="A0A0A0I8R9"/>
<evidence type="ECO:0000313" key="1">
    <source>
        <dbReference type="EMBL" id="KGM97222.1"/>
    </source>
</evidence>
<proteinExistence type="predicted"/>
<protein>
    <submittedName>
        <fullName evidence="1">Uncharacterized protein</fullName>
    </submittedName>
</protein>
<dbReference type="OrthoDB" id="1921593at2"/>
<comment type="caution">
    <text evidence="1">The sequence shown here is derived from an EMBL/GenBank/DDBJ whole genome shotgun (WGS) entry which is preliminary data.</text>
</comment>
<sequence length="70" mass="8384">MILSLQEKKQFENYVVNSLIERYSYTKEKAMEIVEHSSMIDELEKDPPKIMYFDSEFWASRLSARSKLKC</sequence>
<gene>
    <name evidence="1" type="ORF">Z968_04275</name>
</gene>
<evidence type="ECO:0000313" key="2">
    <source>
        <dbReference type="Proteomes" id="UP000030012"/>
    </source>
</evidence>
<name>A0A0A0I8R9_CLONO</name>
<dbReference type="EMBL" id="JENJ01000013">
    <property type="protein sequence ID" value="KGM97222.1"/>
    <property type="molecule type" value="Genomic_DNA"/>
</dbReference>
<accession>A0A0A0I8R9</accession>
<organism evidence="1 2">
    <name type="scientific">Clostridium novyi A str. 4552</name>
    <dbReference type="NCBI Taxonomy" id="1444289"/>
    <lineage>
        <taxon>Bacteria</taxon>
        <taxon>Bacillati</taxon>
        <taxon>Bacillota</taxon>
        <taxon>Clostridia</taxon>
        <taxon>Eubacteriales</taxon>
        <taxon>Clostridiaceae</taxon>
        <taxon>Clostridium</taxon>
    </lineage>
</organism>
<dbReference type="RefSeq" id="WP_039253748.1">
    <property type="nucleotide sequence ID" value="NZ_JENJ01000013.1"/>
</dbReference>
<reference evidence="1 2" key="1">
    <citation type="submission" date="2014-01" db="EMBL/GenBank/DDBJ databases">
        <title>Plasmidome dynamics in the species complex Clostridium novyi sensu lato converts strains of independent lineages into distinctly different pathogens.</title>
        <authorList>
            <person name="Skarin H."/>
            <person name="Segerman B."/>
        </authorList>
    </citation>
    <scope>NUCLEOTIDE SEQUENCE [LARGE SCALE GENOMIC DNA]</scope>
    <source>
        <strain evidence="1 2">4552</strain>
    </source>
</reference>
<dbReference type="Proteomes" id="UP000030012">
    <property type="component" value="Unassembled WGS sequence"/>
</dbReference>